<accession>A0ABW0YWT2</accession>
<dbReference type="EMBL" id="JBHSPB010000006">
    <property type="protein sequence ID" value="MFC5721056.1"/>
    <property type="molecule type" value="Genomic_DNA"/>
</dbReference>
<evidence type="ECO:0000313" key="1">
    <source>
        <dbReference type="EMBL" id="MFC5721056.1"/>
    </source>
</evidence>
<reference evidence="2" key="1">
    <citation type="journal article" date="2019" name="Int. J. Syst. Evol. Microbiol.">
        <title>The Global Catalogue of Microorganisms (GCM) 10K type strain sequencing project: providing services to taxonomists for standard genome sequencing and annotation.</title>
        <authorList>
            <consortium name="The Broad Institute Genomics Platform"/>
            <consortium name="The Broad Institute Genome Sequencing Center for Infectious Disease"/>
            <person name="Wu L."/>
            <person name="Ma J."/>
        </authorList>
    </citation>
    <scope>NUCLEOTIDE SEQUENCE [LARGE SCALE GENOMIC DNA]</scope>
    <source>
        <strain evidence="2">CGMCC 4.7304</strain>
    </source>
</reference>
<gene>
    <name evidence="1" type="ORF">ACFP1Z_12845</name>
</gene>
<evidence type="ECO:0000313" key="2">
    <source>
        <dbReference type="Proteomes" id="UP001596083"/>
    </source>
</evidence>
<dbReference type="RefSeq" id="WP_390316266.1">
    <property type="nucleotide sequence ID" value="NZ_JBHSPB010000006.1"/>
</dbReference>
<protein>
    <submittedName>
        <fullName evidence="1">Uncharacterized protein</fullName>
    </submittedName>
</protein>
<dbReference type="Proteomes" id="UP001596083">
    <property type="component" value="Unassembled WGS sequence"/>
</dbReference>
<name>A0ABW0YWT2_9ACTN</name>
<organism evidence="1 2">
    <name type="scientific">Streptomyces gamaensis</name>
    <dbReference type="NCBI Taxonomy" id="1763542"/>
    <lineage>
        <taxon>Bacteria</taxon>
        <taxon>Bacillati</taxon>
        <taxon>Actinomycetota</taxon>
        <taxon>Actinomycetes</taxon>
        <taxon>Kitasatosporales</taxon>
        <taxon>Streptomycetaceae</taxon>
        <taxon>Streptomyces</taxon>
    </lineage>
</organism>
<keyword evidence="2" id="KW-1185">Reference proteome</keyword>
<sequence>MPAGKVLVVEHISGSCQVGENDVVDQILVQDDTGEQSVFLPVQFASSPIFAAGNPAAPRARSRQFGSPVRLYIANQSRINVNAGAGTTGNLDVAIVGQFVDV</sequence>
<comment type="caution">
    <text evidence="1">The sequence shown here is derived from an EMBL/GenBank/DDBJ whole genome shotgun (WGS) entry which is preliminary data.</text>
</comment>
<proteinExistence type="predicted"/>